<dbReference type="eggNOG" id="COG0111">
    <property type="taxonomic scope" value="Bacteria"/>
</dbReference>
<evidence type="ECO:0000259" key="1">
    <source>
        <dbReference type="Pfam" id="PF02826"/>
    </source>
</evidence>
<dbReference type="InterPro" id="IPR036291">
    <property type="entry name" value="NAD(P)-bd_dom_sf"/>
</dbReference>
<evidence type="ECO:0000259" key="2">
    <source>
        <dbReference type="Pfam" id="PF16924"/>
    </source>
</evidence>
<feature type="domain" description="D-isomer specific 2-hydroxyacid dehydrogenase NAD-binding" evidence="1">
    <location>
        <begin position="156"/>
        <end position="253"/>
    </location>
</feature>
<dbReference type="STRING" id="537013.CLOSTMETH_00333"/>
<dbReference type="AlphaFoldDB" id="C0E938"/>
<dbReference type="GO" id="GO:0051287">
    <property type="term" value="F:NAD binding"/>
    <property type="evidence" value="ECO:0007669"/>
    <property type="project" value="InterPro"/>
</dbReference>
<sequence>MKKNIFYGGFCMLKYQSFAVIGGDQRQISMMRSLAGKGFLLTAAGFEGAQLIPDSVRLCHSAADAMETADGIILPLPVTRDNKTIAAPFAKTPMPLAETIQMIRSDQVVFGGMLTETVRSVKGFERLTSYDYFEREELAVRNAIPTAEGAIAIAMQHLGITLNSARCLITGYGRIGKLVAKLLTGFGSDVTVCVRSKSDEAWLQTAGIRCISYEDLSSGEGGFDVVFNTVPTAVFHKRELQTLGPQTVFIDLASNPGGVDCEEAQQAGISVIRALSLPAKVAPVTAGEIISDTILNIVKEG</sequence>
<name>C0E938_9FIRM</name>
<dbReference type="InterPro" id="IPR006140">
    <property type="entry name" value="D-isomer_DH_NAD-bd"/>
</dbReference>
<keyword evidence="4" id="KW-1185">Reference proteome</keyword>
<dbReference type="InterPro" id="IPR031629">
    <property type="entry name" value="DpaA_N"/>
</dbReference>
<organism evidence="3 4">
    <name type="scientific">[Clostridium] methylpentosum DSM 5476</name>
    <dbReference type="NCBI Taxonomy" id="537013"/>
    <lineage>
        <taxon>Bacteria</taxon>
        <taxon>Bacillati</taxon>
        <taxon>Bacillota</taxon>
        <taxon>Clostridia</taxon>
        <taxon>Eubacteriales</taxon>
        <taxon>Oscillospiraceae</taxon>
        <taxon>Oscillospiraceae incertae sedis</taxon>
    </lineage>
</organism>
<evidence type="ECO:0000313" key="4">
    <source>
        <dbReference type="Proteomes" id="UP000003340"/>
    </source>
</evidence>
<dbReference type="Pfam" id="PF02826">
    <property type="entry name" value="2-Hacid_dh_C"/>
    <property type="match status" value="1"/>
</dbReference>
<feature type="domain" description="Dipicolinate synthase subunit A N-terminal" evidence="2">
    <location>
        <begin position="18"/>
        <end position="132"/>
    </location>
</feature>
<dbReference type="Pfam" id="PF16924">
    <property type="entry name" value="DpaA_N"/>
    <property type="match status" value="1"/>
</dbReference>
<dbReference type="Proteomes" id="UP000003340">
    <property type="component" value="Unassembled WGS sequence"/>
</dbReference>
<protein>
    <submittedName>
        <fullName evidence="3">Dipicolinate synthase subunit A</fullName>
    </submittedName>
</protein>
<reference evidence="3 4" key="1">
    <citation type="submission" date="2009-01" db="EMBL/GenBank/DDBJ databases">
        <authorList>
            <person name="Fulton L."/>
            <person name="Clifton S."/>
            <person name="Fulton B."/>
            <person name="Xu J."/>
            <person name="Minx P."/>
            <person name="Pepin K.H."/>
            <person name="Johnson M."/>
            <person name="Bhonagiri V."/>
            <person name="Nash W.E."/>
            <person name="Mardis E.R."/>
            <person name="Wilson R.K."/>
        </authorList>
    </citation>
    <scope>NUCLEOTIDE SEQUENCE [LARGE SCALE GENOMIC DNA]</scope>
    <source>
        <strain evidence="3 4">DSM 5476</strain>
    </source>
</reference>
<dbReference type="SUPFAM" id="SSF51735">
    <property type="entry name" value="NAD(P)-binding Rossmann-fold domains"/>
    <property type="match status" value="1"/>
</dbReference>
<dbReference type="Gene3D" id="3.40.50.720">
    <property type="entry name" value="NAD(P)-binding Rossmann-like Domain"/>
    <property type="match status" value="1"/>
</dbReference>
<gene>
    <name evidence="3" type="ORF">CLOSTMETH_00333</name>
</gene>
<dbReference type="NCBIfam" id="NF006162">
    <property type="entry name" value="PRK08306.1"/>
    <property type="match status" value="1"/>
</dbReference>
<dbReference type="HOGENOM" id="CLU_082687_0_0_9"/>
<reference evidence="3 4" key="2">
    <citation type="submission" date="2009-02" db="EMBL/GenBank/DDBJ databases">
        <title>Draft genome sequence of Clostridium methylpentosum (DSM 5476).</title>
        <authorList>
            <person name="Sudarsanam P."/>
            <person name="Ley R."/>
            <person name="Guruge J."/>
            <person name="Turnbaugh P.J."/>
            <person name="Mahowald M."/>
            <person name="Liep D."/>
            <person name="Gordon J."/>
        </authorList>
    </citation>
    <scope>NUCLEOTIDE SEQUENCE [LARGE SCALE GENOMIC DNA]</scope>
    <source>
        <strain evidence="3 4">DSM 5476</strain>
    </source>
</reference>
<dbReference type="EMBL" id="ACEC01000016">
    <property type="protein sequence ID" value="EEG32024.1"/>
    <property type="molecule type" value="Genomic_DNA"/>
</dbReference>
<proteinExistence type="predicted"/>
<accession>C0E938</accession>
<evidence type="ECO:0000313" key="3">
    <source>
        <dbReference type="EMBL" id="EEG32024.1"/>
    </source>
</evidence>
<comment type="caution">
    <text evidence="3">The sequence shown here is derived from an EMBL/GenBank/DDBJ whole genome shotgun (WGS) entry which is preliminary data.</text>
</comment>